<dbReference type="InterPro" id="IPR023210">
    <property type="entry name" value="NADP_OxRdtase_dom"/>
</dbReference>
<protein>
    <submittedName>
        <fullName evidence="3">Aldo/keto reductase</fullName>
        <ecNumber evidence="3">1.1.1.-</ecNumber>
    </submittedName>
</protein>
<dbReference type="Proteomes" id="UP001431776">
    <property type="component" value="Unassembled WGS sequence"/>
</dbReference>
<evidence type="ECO:0000313" key="4">
    <source>
        <dbReference type="Proteomes" id="UP001431776"/>
    </source>
</evidence>
<keyword evidence="4" id="KW-1185">Reference proteome</keyword>
<dbReference type="InterPro" id="IPR036812">
    <property type="entry name" value="NAD(P)_OxRdtase_dom_sf"/>
</dbReference>
<dbReference type="AlphaFoldDB" id="A0AAW6U0I6"/>
<evidence type="ECO:0000259" key="2">
    <source>
        <dbReference type="Pfam" id="PF00248"/>
    </source>
</evidence>
<dbReference type="CDD" id="cd19100">
    <property type="entry name" value="AKR_unchar"/>
    <property type="match status" value="1"/>
</dbReference>
<keyword evidence="3" id="KW-0560">Oxidoreductase</keyword>
<reference evidence="3" key="1">
    <citation type="submission" date="2023-05" db="EMBL/GenBank/DDBJ databases">
        <title>Anaerotaeda fermentans gen. nov., sp. nov., a novel anaerobic planctomycete of the new family within the order Sedimentisphaerales isolated from Taman Peninsula, Russia.</title>
        <authorList>
            <person name="Khomyakova M.A."/>
            <person name="Merkel A.Y."/>
            <person name="Slobodkin A.I."/>
        </authorList>
    </citation>
    <scope>NUCLEOTIDE SEQUENCE</scope>
    <source>
        <strain evidence="3">M17dextr</strain>
    </source>
</reference>
<feature type="domain" description="NADP-dependent oxidoreductase" evidence="2">
    <location>
        <begin position="65"/>
        <end position="260"/>
    </location>
</feature>
<evidence type="ECO:0000256" key="1">
    <source>
        <dbReference type="SAM" id="SignalP"/>
    </source>
</evidence>
<dbReference type="InterPro" id="IPR006311">
    <property type="entry name" value="TAT_signal"/>
</dbReference>
<gene>
    <name evidence="3" type="ORF">QJ522_15240</name>
</gene>
<accession>A0AAW6U0I6</accession>
<comment type="caution">
    <text evidence="3">The sequence shown here is derived from an EMBL/GenBank/DDBJ whole genome shotgun (WGS) entry which is preliminary data.</text>
</comment>
<name>A0AAW6U0I6_9BACT</name>
<dbReference type="RefSeq" id="WP_349245826.1">
    <property type="nucleotide sequence ID" value="NZ_JASCXX010000020.1"/>
</dbReference>
<feature type="signal peptide" evidence="1">
    <location>
        <begin position="1"/>
        <end position="31"/>
    </location>
</feature>
<evidence type="ECO:0000313" key="3">
    <source>
        <dbReference type="EMBL" id="MDI6450415.1"/>
    </source>
</evidence>
<keyword evidence="1" id="KW-0732">Signal</keyword>
<dbReference type="GO" id="GO:0016491">
    <property type="term" value="F:oxidoreductase activity"/>
    <property type="evidence" value="ECO:0007669"/>
    <property type="project" value="UniProtKB-KW"/>
</dbReference>
<dbReference type="PANTHER" id="PTHR43312">
    <property type="entry name" value="D-THREO-ALDOSE 1-DEHYDROGENASE"/>
    <property type="match status" value="1"/>
</dbReference>
<sequence length="303" mass="33069">MYSPEISRRQFIAATAAVASGIALSPLTAGAARAARKTAADQVALGRTGLKLSRLGVGCGSHSGNVQRALGHDGFNRLIRYAYDQGLTYLDTAQSYQTHEWIRQAIQGLPREKFFIQTKMGGNPEKPLEVLDRFRQELGTDYIDSVLTHCTVTPDWDNERRRVMDALEEAKGKKIIGVHGVSCHSLPALELSARLDWVDVNLVRLNPQGAHLDTPALTWNATSNASHVLPVIEQIRIMRQNGHGVIGMKLIGDGDFTEAADRRTAIRFAMQSGLTDAVVIGFKSTEEIDEAVKTINAALAVLT</sequence>
<dbReference type="Gene3D" id="3.20.20.100">
    <property type="entry name" value="NADP-dependent oxidoreductase domain"/>
    <property type="match status" value="1"/>
</dbReference>
<dbReference type="PROSITE" id="PS51318">
    <property type="entry name" value="TAT"/>
    <property type="match status" value="1"/>
</dbReference>
<dbReference type="SUPFAM" id="SSF51430">
    <property type="entry name" value="NAD(P)-linked oxidoreductase"/>
    <property type="match status" value="1"/>
</dbReference>
<dbReference type="InterPro" id="IPR053135">
    <property type="entry name" value="AKR2_Oxidoreductase"/>
</dbReference>
<feature type="chain" id="PRO_5043913668" evidence="1">
    <location>
        <begin position="32"/>
        <end position="303"/>
    </location>
</feature>
<organism evidence="3 4">
    <name type="scientific">Anaerobaca lacustris</name>
    <dbReference type="NCBI Taxonomy" id="3044600"/>
    <lineage>
        <taxon>Bacteria</taxon>
        <taxon>Pseudomonadati</taxon>
        <taxon>Planctomycetota</taxon>
        <taxon>Phycisphaerae</taxon>
        <taxon>Sedimentisphaerales</taxon>
        <taxon>Anaerobacaceae</taxon>
        <taxon>Anaerobaca</taxon>
    </lineage>
</organism>
<dbReference type="EC" id="1.1.1.-" evidence="3"/>
<proteinExistence type="predicted"/>
<dbReference type="Pfam" id="PF00248">
    <property type="entry name" value="Aldo_ket_red"/>
    <property type="match status" value="1"/>
</dbReference>
<dbReference type="EMBL" id="JASCXX010000020">
    <property type="protein sequence ID" value="MDI6450415.1"/>
    <property type="molecule type" value="Genomic_DNA"/>
</dbReference>
<dbReference type="PANTHER" id="PTHR43312:SF1">
    <property type="entry name" value="NADP-DEPENDENT OXIDOREDUCTASE DOMAIN-CONTAINING PROTEIN"/>
    <property type="match status" value="1"/>
</dbReference>